<dbReference type="Pfam" id="PF00296">
    <property type="entry name" value="Bac_luciferase"/>
    <property type="match status" value="1"/>
</dbReference>
<comment type="caution">
    <text evidence="4">The sequence shown here is derived from an EMBL/GenBank/DDBJ whole genome shotgun (WGS) entry which is preliminary data.</text>
</comment>
<keyword evidence="1" id="KW-0560">Oxidoreductase</keyword>
<dbReference type="OrthoDB" id="7239898at2"/>
<dbReference type="RefSeq" id="WP_124946339.1">
    <property type="nucleotide sequence ID" value="NZ_BHVT01000033.1"/>
</dbReference>
<feature type="domain" description="Luciferase-like" evidence="3">
    <location>
        <begin position="1"/>
        <end position="317"/>
    </location>
</feature>
<keyword evidence="5" id="KW-1185">Reference proteome</keyword>
<evidence type="ECO:0000313" key="5">
    <source>
        <dbReference type="Proteomes" id="UP000295367"/>
    </source>
</evidence>
<evidence type="ECO:0000313" key="4">
    <source>
        <dbReference type="EMBL" id="TCV83700.1"/>
    </source>
</evidence>
<evidence type="ECO:0000259" key="3">
    <source>
        <dbReference type="Pfam" id="PF00296"/>
    </source>
</evidence>
<dbReference type="Proteomes" id="UP000295367">
    <property type="component" value="Unassembled WGS sequence"/>
</dbReference>
<dbReference type="Gene3D" id="3.20.20.30">
    <property type="entry name" value="Luciferase-like domain"/>
    <property type="match status" value="1"/>
</dbReference>
<proteinExistence type="predicted"/>
<evidence type="ECO:0000256" key="1">
    <source>
        <dbReference type="ARBA" id="ARBA00023002"/>
    </source>
</evidence>
<name>A0A4R3XWU2_9PROT</name>
<dbReference type="GO" id="GO:0005829">
    <property type="term" value="C:cytosol"/>
    <property type="evidence" value="ECO:0007669"/>
    <property type="project" value="TreeGrafter"/>
</dbReference>
<dbReference type="PANTHER" id="PTHR30137:SF8">
    <property type="entry name" value="BLR5498 PROTEIN"/>
    <property type="match status" value="1"/>
</dbReference>
<dbReference type="GO" id="GO:0004497">
    <property type="term" value="F:monooxygenase activity"/>
    <property type="evidence" value="ECO:0007669"/>
    <property type="project" value="UniProtKB-KW"/>
</dbReference>
<dbReference type="AlphaFoldDB" id="A0A4R3XWU2"/>
<gene>
    <name evidence="4" type="ORF">EDC63_1144</name>
</gene>
<dbReference type="GO" id="GO:0016705">
    <property type="term" value="F:oxidoreductase activity, acting on paired donors, with incorporation or reduction of molecular oxygen"/>
    <property type="evidence" value="ECO:0007669"/>
    <property type="project" value="InterPro"/>
</dbReference>
<dbReference type="InterPro" id="IPR036661">
    <property type="entry name" value="Luciferase-like_sf"/>
</dbReference>
<reference evidence="4 5" key="1">
    <citation type="submission" date="2019-03" db="EMBL/GenBank/DDBJ databases">
        <title>Genomic Encyclopedia of Type Strains, Phase IV (KMG-IV): sequencing the most valuable type-strain genomes for metagenomic binning, comparative biology and taxonomic classification.</title>
        <authorList>
            <person name="Goeker M."/>
        </authorList>
    </citation>
    <scope>NUCLEOTIDE SEQUENCE [LARGE SCALE GENOMIC DNA]</scope>
    <source>
        <strain evidence="4 5">DSM 100309</strain>
    </source>
</reference>
<dbReference type="InterPro" id="IPR050766">
    <property type="entry name" value="Bact_Lucif_Oxidored"/>
</dbReference>
<dbReference type="InterPro" id="IPR011251">
    <property type="entry name" value="Luciferase-like_dom"/>
</dbReference>
<organism evidence="4 5">
    <name type="scientific">Sulfurirhabdus autotrophica</name>
    <dbReference type="NCBI Taxonomy" id="1706046"/>
    <lineage>
        <taxon>Bacteria</taxon>
        <taxon>Pseudomonadati</taxon>
        <taxon>Pseudomonadota</taxon>
        <taxon>Betaproteobacteria</taxon>
        <taxon>Nitrosomonadales</taxon>
        <taxon>Sulfuricellaceae</taxon>
        <taxon>Sulfurirhabdus</taxon>
    </lineage>
</organism>
<dbReference type="EMBL" id="SMCO01000014">
    <property type="protein sequence ID" value="TCV83700.1"/>
    <property type="molecule type" value="Genomic_DNA"/>
</dbReference>
<protein>
    <submittedName>
        <fullName evidence="4">Alkanesulfonate monooxygenase SsuD/methylene tetrahydromethanopterin reductase-like flavin-dependent oxidoreductase (Luciferase family)</fullName>
    </submittedName>
</protein>
<evidence type="ECO:0000256" key="2">
    <source>
        <dbReference type="ARBA" id="ARBA00023033"/>
    </source>
</evidence>
<dbReference type="SUPFAM" id="SSF51679">
    <property type="entry name" value="Bacterial luciferase-like"/>
    <property type="match status" value="1"/>
</dbReference>
<sequence>MHFDLFYEISNPPFLERTEAQAYEDAITEITLADELGFRCAWLVEHHFMRHYSHSSKPDLILAALSQRTNAIRLGLGVIPMPLHHPVHIAERVATLDILSKGRIEVGIGRGFSPQEFQVFGKEMGASRNTVDESLEILRLSFNKKPVTFKGEHFQLTQTDILPQTVQTPHPPLWSAAVSPDSFPWVAKQKLGMLAGPFKPWLMTKHDIKHFLDAWESPEKPRIGMTLGIVCLPDRNRAKQVAKQALIWFYQELYKTTLPVLEKLYPSYEHFHELGRFREIMKLGINLTLLETFGLAVVGNPDDCIKQLKKYQAAGVTNMLLAVGAGGTQTEIVQESLRCIAEEVMPAFRSDAN</sequence>
<keyword evidence="2 4" id="KW-0503">Monooxygenase</keyword>
<accession>A0A4R3XWU2</accession>
<dbReference type="PANTHER" id="PTHR30137">
    <property type="entry name" value="LUCIFERASE-LIKE MONOOXYGENASE"/>
    <property type="match status" value="1"/>
</dbReference>